<reference evidence="1 2" key="1">
    <citation type="submission" date="2019-05" db="EMBL/GenBank/DDBJ databases">
        <title>Another draft genome of Portunus trituberculatus and its Hox gene families provides insights of decapod evolution.</title>
        <authorList>
            <person name="Jeong J.-H."/>
            <person name="Song I."/>
            <person name="Kim S."/>
            <person name="Choi T."/>
            <person name="Kim D."/>
            <person name="Ryu S."/>
            <person name="Kim W."/>
        </authorList>
    </citation>
    <scope>NUCLEOTIDE SEQUENCE [LARGE SCALE GENOMIC DNA]</scope>
    <source>
        <tissue evidence="1">Muscle</tissue>
    </source>
</reference>
<comment type="caution">
    <text evidence="1">The sequence shown here is derived from an EMBL/GenBank/DDBJ whole genome shotgun (WGS) entry which is preliminary data.</text>
</comment>
<evidence type="ECO:0000313" key="2">
    <source>
        <dbReference type="Proteomes" id="UP000324222"/>
    </source>
</evidence>
<dbReference type="AlphaFoldDB" id="A0A5B7CWZ2"/>
<proteinExistence type="predicted"/>
<keyword evidence="2" id="KW-1185">Reference proteome</keyword>
<dbReference type="EMBL" id="VSRR010000241">
    <property type="protein sequence ID" value="MPC12856.1"/>
    <property type="molecule type" value="Genomic_DNA"/>
</dbReference>
<protein>
    <submittedName>
        <fullName evidence="1">Uncharacterized protein</fullName>
    </submittedName>
</protein>
<dbReference type="Proteomes" id="UP000324222">
    <property type="component" value="Unassembled WGS sequence"/>
</dbReference>
<gene>
    <name evidence="1" type="ORF">E2C01_005570</name>
</gene>
<name>A0A5B7CWZ2_PORTR</name>
<sequence length="67" mass="6812">MYMAASGANGKFVMTDGVLNGVGVSNGAVGRVAFLGGVDDPQHDLVLRNNIVLIAFTGTPMASATPF</sequence>
<evidence type="ECO:0000313" key="1">
    <source>
        <dbReference type="EMBL" id="MPC12856.1"/>
    </source>
</evidence>
<organism evidence="1 2">
    <name type="scientific">Portunus trituberculatus</name>
    <name type="common">Swimming crab</name>
    <name type="synonym">Neptunus trituberculatus</name>
    <dbReference type="NCBI Taxonomy" id="210409"/>
    <lineage>
        <taxon>Eukaryota</taxon>
        <taxon>Metazoa</taxon>
        <taxon>Ecdysozoa</taxon>
        <taxon>Arthropoda</taxon>
        <taxon>Crustacea</taxon>
        <taxon>Multicrustacea</taxon>
        <taxon>Malacostraca</taxon>
        <taxon>Eumalacostraca</taxon>
        <taxon>Eucarida</taxon>
        <taxon>Decapoda</taxon>
        <taxon>Pleocyemata</taxon>
        <taxon>Brachyura</taxon>
        <taxon>Eubrachyura</taxon>
        <taxon>Portunoidea</taxon>
        <taxon>Portunidae</taxon>
        <taxon>Portuninae</taxon>
        <taxon>Portunus</taxon>
    </lineage>
</organism>
<accession>A0A5B7CWZ2</accession>